<protein>
    <submittedName>
        <fullName evidence="3">Sorbosone dehydrogenase family protein</fullName>
    </submittedName>
</protein>
<accession>A0ABY4CWB5</accession>
<dbReference type="Pfam" id="PF07995">
    <property type="entry name" value="GSDH"/>
    <property type="match status" value="1"/>
</dbReference>
<dbReference type="InterPro" id="IPR012938">
    <property type="entry name" value="Glc/Sorbosone_DH"/>
</dbReference>
<sequence>MLRFPFQQSAATLLLLTAACNQGKPAADTPTNTPAATKAAPAATPTASAPALPKPYATESTTKRSKVIGWPAGKTPVVPTGFTIAEYAGELNSPRWAYVTPNGDVLVAEANTIPTSFKKKVTAKLDLDPSKSLKETSANRITLLRDTNKDGKPDVRETFLANLNQPFGMLVLGNYFYVANTDGVVRYAYKPGQTKITGSGEKILSLPGKGYNNHWTRNLLASADGSKIYVSVGSSSNVGENGMKYEQRRANILEINPDGSGEKVYAAGLRNPVGMDWNPVTKALWTAVNERDELGDDLVPDYLTSVQPGAFYGWPYSYFGQNEDPRRKGERPDLVKKAVVPEVPLAPHSASLGLAFYDGKAFPAKYQQGAFVGQHGSWNRSEFTGYKVVFVPFQNGKPTGKSEDFVSGFVLNNGTKEVYGRPVGVTEMPDGSLLVLDDAGNKVWRVVASSQTSNQAAAAAQKSASTLASVAR</sequence>
<dbReference type="Gene3D" id="2.120.10.30">
    <property type="entry name" value="TolB, C-terminal domain"/>
    <property type="match status" value="1"/>
</dbReference>
<dbReference type="PANTHER" id="PTHR19328">
    <property type="entry name" value="HEDGEHOG-INTERACTING PROTEIN"/>
    <property type="match status" value="1"/>
</dbReference>
<dbReference type="InterPro" id="IPR011042">
    <property type="entry name" value="6-blade_b-propeller_TolB-like"/>
</dbReference>
<evidence type="ECO:0000259" key="2">
    <source>
        <dbReference type="Pfam" id="PF07995"/>
    </source>
</evidence>
<dbReference type="PANTHER" id="PTHR19328:SF55">
    <property type="entry name" value="BLR6566 PROTEIN"/>
    <property type="match status" value="1"/>
</dbReference>
<feature type="region of interest" description="Disordered" evidence="1">
    <location>
        <begin position="24"/>
        <end position="64"/>
    </location>
</feature>
<proteinExistence type="predicted"/>
<reference evidence="3 4" key="1">
    <citation type="submission" date="2022-03" db="EMBL/GenBank/DDBJ databases">
        <title>Hymenobactersp. isolated from the air.</title>
        <authorList>
            <person name="Won M."/>
            <person name="Kwon S.-W."/>
        </authorList>
    </citation>
    <scope>NUCLEOTIDE SEQUENCE [LARGE SCALE GENOMIC DNA]</scope>
    <source>
        <strain evidence="3 4">KACC 21982</strain>
    </source>
</reference>
<feature type="domain" description="Glucose/Sorbosone dehydrogenase" evidence="2">
    <location>
        <begin position="184"/>
        <end position="374"/>
    </location>
</feature>
<dbReference type="Proteomes" id="UP000831113">
    <property type="component" value="Chromosome"/>
</dbReference>
<evidence type="ECO:0000256" key="1">
    <source>
        <dbReference type="SAM" id="MobiDB-lite"/>
    </source>
</evidence>
<name>A0ABY4CWB5_9BACT</name>
<keyword evidence="4" id="KW-1185">Reference proteome</keyword>
<organism evidence="3 4">
    <name type="scientific">Hymenobacter tibetensis</name>
    <dbReference type="NCBI Taxonomy" id="497967"/>
    <lineage>
        <taxon>Bacteria</taxon>
        <taxon>Pseudomonadati</taxon>
        <taxon>Bacteroidota</taxon>
        <taxon>Cytophagia</taxon>
        <taxon>Cytophagales</taxon>
        <taxon>Hymenobacteraceae</taxon>
        <taxon>Hymenobacter</taxon>
    </lineage>
</organism>
<dbReference type="PROSITE" id="PS51257">
    <property type="entry name" value="PROKAR_LIPOPROTEIN"/>
    <property type="match status" value="1"/>
</dbReference>
<feature type="compositionally biased region" description="Low complexity" evidence="1">
    <location>
        <begin position="24"/>
        <end position="55"/>
    </location>
</feature>
<dbReference type="SUPFAM" id="SSF50952">
    <property type="entry name" value="Soluble quinoprotein glucose dehydrogenase"/>
    <property type="match status" value="1"/>
</dbReference>
<evidence type="ECO:0000313" key="3">
    <source>
        <dbReference type="EMBL" id="UOG74386.1"/>
    </source>
</evidence>
<gene>
    <name evidence="3" type="ORF">MTX78_19985</name>
</gene>
<dbReference type="RefSeq" id="WP_243797731.1">
    <property type="nucleotide sequence ID" value="NZ_CP094669.1"/>
</dbReference>
<dbReference type="EMBL" id="CP094669">
    <property type="protein sequence ID" value="UOG74386.1"/>
    <property type="molecule type" value="Genomic_DNA"/>
</dbReference>
<dbReference type="InterPro" id="IPR011041">
    <property type="entry name" value="Quinoprot_gluc/sorb_DH_b-prop"/>
</dbReference>
<evidence type="ECO:0000313" key="4">
    <source>
        <dbReference type="Proteomes" id="UP000831113"/>
    </source>
</evidence>